<dbReference type="EMBL" id="DRNZ01000056">
    <property type="protein sequence ID" value="HHO57708.1"/>
    <property type="molecule type" value="Genomic_DNA"/>
</dbReference>
<dbReference type="GO" id="GO:0005524">
    <property type="term" value="F:ATP binding"/>
    <property type="evidence" value="ECO:0007669"/>
    <property type="project" value="UniProtKB-KW"/>
</dbReference>
<keyword evidence="1" id="KW-0067">ATP-binding</keyword>
<dbReference type="GO" id="GO:0008233">
    <property type="term" value="F:peptidase activity"/>
    <property type="evidence" value="ECO:0007669"/>
    <property type="project" value="UniProtKB-KW"/>
</dbReference>
<reference evidence="1" key="1">
    <citation type="journal article" date="2020" name="mSystems">
        <title>Genome- and Community-Level Interaction Insights into Carbon Utilization and Element Cycling Functions of Hydrothermarchaeota in Hydrothermal Sediment.</title>
        <authorList>
            <person name="Zhou Z."/>
            <person name="Liu Y."/>
            <person name="Xu W."/>
            <person name="Pan J."/>
            <person name="Luo Z.H."/>
            <person name="Li M."/>
        </authorList>
    </citation>
    <scope>NUCLEOTIDE SEQUENCE [LARGE SCALE GENOMIC DNA]</scope>
    <source>
        <strain evidence="1">HyVt-523</strain>
    </source>
</reference>
<comment type="caution">
    <text evidence="1">The sequence shown here is derived from an EMBL/GenBank/DDBJ whole genome shotgun (WGS) entry which is preliminary data.</text>
</comment>
<dbReference type="Gene3D" id="1.10.8.60">
    <property type="match status" value="1"/>
</dbReference>
<evidence type="ECO:0000313" key="1">
    <source>
        <dbReference type="EMBL" id="HHO57708.1"/>
    </source>
</evidence>
<feature type="non-terminal residue" evidence="1">
    <location>
        <position position="1"/>
    </location>
</feature>
<organism evidence="1">
    <name type="scientific">Oceanithermus profundus</name>
    <dbReference type="NCBI Taxonomy" id="187137"/>
    <lineage>
        <taxon>Bacteria</taxon>
        <taxon>Thermotogati</taxon>
        <taxon>Deinococcota</taxon>
        <taxon>Deinococci</taxon>
        <taxon>Thermales</taxon>
        <taxon>Thermaceae</taxon>
        <taxon>Oceanithermus</taxon>
    </lineage>
</organism>
<name>A0A7C5SR81_9DEIN</name>
<keyword evidence="1" id="KW-0547">Nucleotide-binding</keyword>
<sequence length="78" mass="8775">YGVTLEMSDGFVDEVVRRSLAQHRRAGGRAPQAVLEPVVNELLFHLPDPGVRRLLLKAEHLEHPERALEEARRQEAAA</sequence>
<protein>
    <submittedName>
        <fullName evidence="1">ATP-dependent Clp protease ATP-binding subunit ClpX</fullName>
    </submittedName>
</protein>
<keyword evidence="1" id="KW-0645">Protease</keyword>
<keyword evidence="1" id="KW-0378">Hydrolase</keyword>
<gene>
    <name evidence="1" type="ORF">ENJ85_00885</name>
</gene>
<accession>A0A7C5SR81</accession>
<dbReference type="GO" id="GO:0006508">
    <property type="term" value="P:proteolysis"/>
    <property type="evidence" value="ECO:0007669"/>
    <property type="project" value="UniProtKB-KW"/>
</dbReference>
<dbReference type="Proteomes" id="UP000886105">
    <property type="component" value="Unassembled WGS sequence"/>
</dbReference>
<dbReference type="AlphaFoldDB" id="A0A7C5SR81"/>
<proteinExistence type="predicted"/>